<sequence>MMLIKARYIKADKPSGREYTFKSNEMVKPGDAIMIGKAQAVVTDVNVPEEEVLPFRDKLKEIDGKVED</sequence>
<organism evidence="1">
    <name type="scientific">virus sp. ctah610</name>
    <dbReference type="NCBI Taxonomy" id="2826807"/>
    <lineage>
        <taxon>Viruses</taxon>
    </lineage>
</organism>
<reference evidence="1" key="1">
    <citation type="journal article" date="2021" name="Proc. Natl. Acad. Sci. U.S.A.">
        <title>A Catalog of Tens of Thousands of Viruses from Human Metagenomes Reveals Hidden Associations with Chronic Diseases.</title>
        <authorList>
            <person name="Tisza M.J."/>
            <person name="Buck C.B."/>
        </authorList>
    </citation>
    <scope>NUCLEOTIDE SEQUENCE</scope>
    <source>
        <strain evidence="1">Ctah610</strain>
    </source>
</reference>
<accession>A0A8S5R7M9</accession>
<evidence type="ECO:0000313" key="1">
    <source>
        <dbReference type="EMBL" id="DAE27097.1"/>
    </source>
</evidence>
<protein>
    <submittedName>
        <fullName evidence="1">Uncharacterized protein</fullName>
    </submittedName>
</protein>
<name>A0A8S5R7M9_9VIRU</name>
<proteinExistence type="predicted"/>
<dbReference type="EMBL" id="BK015827">
    <property type="protein sequence ID" value="DAE27097.1"/>
    <property type="molecule type" value="Genomic_DNA"/>
</dbReference>